<dbReference type="GO" id="GO:0004175">
    <property type="term" value="F:endopeptidase activity"/>
    <property type="evidence" value="ECO:0007669"/>
    <property type="project" value="UniProtKB-ARBA"/>
</dbReference>
<reference evidence="3 4" key="1">
    <citation type="journal article" date="2018" name="Nat. Biotechnol.">
        <title>A standardized bacterial taxonomy based on genome phylogeny substantially revises the tree of life.</title>
        <authorList>
            <person name="Parks D.H."/>
            <person name="Chuvochina M."/>
            <person name="Waite D.W."/>
            <person name="Rinke C."/>
            <person name="Skarshewski A."/>
            <person name="Chaumeil P.A."/>
            <person name="Hugenholtz P."/>
        </authorList>
    </citation>
    <scope>NUCLEOTIDE SEQUENCE [LARGE SCALE GENOMIC DNA]</scope>
    <source>
        <strain evidence="3">UBA8844</strain>
    </source>
</reference>
<accession>A0A3D4VAQ6</accession>
<feature type="transmembrane region" description="Helical" evidence="1">
    <location>
        <begin position="40"/>
        <end position="59"/>
    </location>
</feature>
<dbReference type="InterPro" id="IPR003675">
    <property type="entry name" value="Rce1/LyrA-like_dom"/>
</dbReference>
<keyword evidence="3" id="KW-0378">Hydrolase</keyword>
<dbReference type="Proteomes" id="UP000264071">
    <property type="component" value="Unassembled WGS sequence"/>
</dbReference>
<dbReference type="GO" id="GO:0006508">
    <property type="term" value="P:proteolysis"/>
    <property type="evidence" value="ECO:0007669"/>
    <property type="project" value="UniProtKB-KW"/>
</dbReference>
<feature type="transmembrane region" description="Helical" evidence="1">
    <location>
        <begin position="66"/>
        <end position="83"/>
    </location>
</feature>
<organism evidence="3 4">
    <name type="scientific">Gemmatimonas aurantiaca</name>
    <dbReference type="NCBI Taxonomy" id="173480"/>
    <lineage>
        <taxon>Bacteria</taxon>
        <taxon>Pseudomonadati</taxon>
        <taxon>Gemmatimonadota</taxon>
        <taxon>Gemmatimonadia</taxon>
        <taxon>Gemmatimonadales</taxon>
        <taxon>Gemmatimonadaceae</taxon>
        <taxon>Gemmatimonas</taxon>
    </lineage>
</organism>
<dbReference type="GO" id="GO:0080120">
    <property type="term" value="P:CAAX-box protein maturation"/>
    <property type="evidence" value="ECO:0007669"/>
    <property type="project" value="UniProtKB-ARBA"/>
</dbReference>
<feature type="transmembrane region" description="Helical" evidence="1">
    <location>
        <begin position="12"/>
        <end position="34"/>
    </location>
</feature>
<dbReference type="EMBL" id="DPIY01000010">
    <property type="protein sequence ID" value="HCT58205.1"/>
    <property type="molecule type" value="Genomic_DNA"/>
</dbReference>
<dbReference type="NCBIfam" id="TIGR03008">
    <property type="entry name" value="pepcterm_CAAX"/>
    <property type="match status" value="1"/>
</dbReference>
<comment type="caution">
    <text evidence="3">The sequence shown here is derived from an EMBL/GenBank/DDBJ whole genome shotgun (WGS) entry which is preliminary data.</text>
</comment>
<dbReference type="AlphaFoldDB" id="A0A3D4VAQ6"/>
<proteinExistence type="predicted"/>
<dbReference type="InterPro" id="IPR014346">
    <property type="entry name" value="Prenyl_protease-related"/>
</dbReference>
<protein>
    <submittedName>
        <fullName evidence="3">CPBP family intramembrane metalloprotease</fullName>
    </submittedName>
</protein>
<keyword evidence="3" id="KW-0482">Metalloprotease</keyword>
<keyword evidence="3" id="KW-0645">Protease</keyword>
<evidence type="ECO:0000259" key="2">
    <source>
        <dbReference type="Pfam" id="PF02517"/>
    </source>
</evidence>
<sequence>MLTPPLSERFPALPWIGPFLLFMIWLALGPSLGIPQPWESVLRVGVLTIVLLTLSRDVVFSLRVRHLIPSVLLGVAVCALWVLPDQLVPGWREHWLFQNQITGKVTTSIPADELSNLLVVTLRVMRAALLVPIIEELFWRGWLPRWLVNNNWQQVPLGTFTTFTFIATALLFASEHGPFWEVGLACGLIYNWWMWKTRSLGDLVLVHAVTNASLSGFVLVTGQYAYWM</sequence>
<gene>
    <name evidence="3" type="ORF">DGD08_13455</name>
</gene>
<keyword evidence="1" id="KW-0472">Membrane</keyword>
<evidence type="ECO:0000313" key="4">
    <source>
        <dbReference type="Proteomes" id="UP000264071"/>
    </source>
</evidence>
<evidence type="ECO:0000256" key="1">
    <source>
        <dbReference type="SAM" id="Phobius"/>
    </source>
</evidence>
<keyword evidence="1" id="KW-0812">Transmembrane</keyword>
<evidence type="ECO:0000313" key="3">
    <source>
        <dbReference type="EMBL" id="HCT58205.1"/>
    </source>
</evidence>
<keyword evidence="1" id="KW-1133">Transmembrane helix</keyword>
<name>A0A3D4VAQ6_9BACT</name>
<feature type="transmembrane region" description="Helical" evidence="1">
    <location>
        <begin position="204"/>
        <end position="226"/>
    </location>
</feature>
<feature type="domain" description="CAAX prenyl protease 2/Lysostaphin resistance protein A-like" evidence="2">
    <location>
        <begin position="121"/>
        <end position="212"/>
    </location>
</feature>
<dbReference type="OMA" id="LMEELFW"/>
<dbReference type="GO" id="GO:0008237">
    <property type="term" value="F:metallopeptidase activity"/>
    <property type="evidence" value="ECO:0007669"/>
    <property type="project" value="UniProtKB-KW"/>
</dbReference>
<dbReference type="Pfam" id="PF02517">
    <property type="entry name" value="Rce1-like"/>
    <property type="match status" value="1"/>
</dbReference>